<reference evidence="1 2" key="1">
    <citation type="submission" date="2018-12" db="EMBL/GenBank/DDBJ databases">
        <authorList>
            <consortium name="Pathogen Informatics"/>
        </authorList>
    </citation>
    <scope>NUCLEOTIDE SEQUENCE [LARGE SCALE GENOMIC DNA]</scope>
    <source>
        <strain evidence="1 2">NCTC12227</strain>
    </source>
</reference>
<accession>A0A3S4YRX2</accession>
<protein>
    <submittedName>
        <fullName evidence="1">Uncharacterized protein</fullName>
    </submittedName>
</protein>
<evidence type="ECO:0000313" key="1">
    <source>
        <dbReference type="EMBL" id="VEJ21933.1"/>
    </source>
</evidence>
<dbReference type="EMBL" id="LR134516">
    <property type="protein sequence ID" value="VEJ21933.1"/>
    <property type="molecule type" value="Genomic_DNA"/>
</dbReference>
<dbReference type="KEGG" id="nani:NCTC12227_01700"/>
<keyword evidence="2" id="KW-1185">Reference proteome</keyword>
<gene>
    <name evidence="1" type="ORF">NCTC12227_01700</name>
</gene>
<proteinExistence type="predicted"/>
<evidence type="ECO:0000313" key="2">
    <source>
        <dbReference type="Proteomes" id="UP000268229"/>
    </source>
</evidence>
<organism evidence="1 2">
    <name type="scientific">Neisseria animaloris</name>
    <dbReference type="NCBI Taxonomy" id="326522"/>
    <lineage>
        <taxon>Bacteria</taxon>
        <taxon>Pseudomonadati</taxon>
        <taxon>Pseudomonadota</taxon>
        <taxon>Betaproteobacteria</taxon>
        <taxon>Neisseriales</taxon>
        <taxon>Neisseriaceae</taxon>
        <taxon>Neisseria</taxon>
    </lineage>
</organism>
<name>A0A3S4YRX2_9NEIS</name>
<dbReference type="RefSeq" id="WP_269471270.1">
    <property type="nucleotide sequence ID" value="NZ_LR134516.1"/>
</dbReference>
<dbReference type="AlphaFoldDB" id="A0A3S4YRX2"/>
<sequence length="43" mass="4593">MSANCNTYDERNKVGDALGAGFTSADKGYKSFLEKFGASELAK</sequence>
<dbReference type="Proteomes" id="UP000268229">
    <property type="component" value="Chromosome"/>
</dbReference>